<dbReference type="AlphaFoldDB" id="A0A4R6U2E0"/>
<dbReference type="InterPro" id="IPR050188">
    <property type="entry name" value="RluA_PseudoU_synthase"/>
</dbReference>
<dbReference type="PANTHER" id="PTHR21600">
    <property type="entry name" value="MITOCHONDRIAL RNA PSEUDOURIDINE SYNTHASE"/>
    <property type="match status" value="1"/>
</dbReference>
<proteinExistence type="predicted"/>
<reference evidence="2 3" key="1">
    <citation type="submission" date="2019-03" db="EMBL/GenBank/DDBJ databases">
        <title>Genomic Encyclopedia of Type Strains, Phase IV (KMG-IV): sequencing the most valuable type-strain genomes for metagenomic binning, comparative biology and taxonomic classification.</title>
        <authorList>
            <person name="Goeker M."/>
        </authorList>
    </citation>
    <scope>NUCLEOTIDE SEQUENCE [LARGE SCALE GENOMIC DNA]</scope>
    <source>
        <strain evidence="2 3">DSM 19605</strain>
    </source>
</reference>
<sequence>MSVGHGGLTVVHADEALLVLDKPAGLLSVPGRGPAHADCLSARAQALYPRALVVHRLDMATSGLVVMAQGPEAQSALSRQFAQRTVRKRYEAVVAGTPALSDADADGWSDIRLPLIVDWPNRPRSKVDPAIGKPSHTRWRLHPRPAPLAGACRLELMPVTGRSHQLRVHLQAIGHPIVGDELYAPEPWRSASPRLWLHACRLELHHPLTGQRLRFDSPTPF</sequence>
<dbReference type="Gene3D" id="3.30.2350.10">
    <property type="entry name" value="Pseudouridine synthase"/>
    <property type="match status" value="1"/>
</dbReference>
<comment type="caution">
    <text evidence="2">The sequence shown here is derived from an EMBL/GenBank/DDBJ whole genome shotgun (WGS) entry which is preliminary data.</text>
</comment>
<dbReference type="Proteomes" id="UP000295510">
    <property type="component" value="Unassembled WGS sequence"/>
</dbReference>
<gene>
    <name evidence="2" type="ORF">DFR43_11710</name>
</gene>
<dbReference type="GO" id="GO:0000455">
    <property type="term" value="P:enzyme-directed rRNA pseudouridine synthesis"/>
    <property type="evidence" value="ECO:0007669"/>
    <property type="project" value="TreeGrafter"/>
</dbReference>
<dbReference type="InterPro" id="IPR020103">
    <property type="entry name" value="PsdUridine_synth_cat_dom_sf"/>
</dbReference>
<dbReference type="SUPFAM" id="SSF55120">
    <property type="entry name" value="Pseudouridine synthase"/>
    <property type="match status" value="1"/>
</dbReference>
<name>A0A4R6U2E0_9BURK</name>
<dbReference type="GO" id="GO:0140098">
    <property type="term" value="F:catalytic activity, acting on RNA"/>
    <property type="evidence" value="ECO:0007669"/>
    <property type="project" value="UniProtKB-ARBA"/>
</dbReference>
<keyword evidence="3" id="KW-1185">Reference proteome</keyword>
<evidence type="ECO:0000313" key="2">
    <source>
        <dbReference type="EMBL" id="TDQ40510.1"/>
    </source>
</evidence>
<dbReference type="EMBL" id="SNYL01000017">
    <property type="protein sequence ID" value="TDQ40510.1"/>
    <property type="molecule type" value="Genomic_DNA"/>
</dbReference>
<organism evidence="2 3">
    <name type="scientific">Tepidicella xavieri</name>
    <dbReference type="NCBI Taxonomy" id="360241"/>
    <lineage>
        <taxon>Bacteria</taxon>
        <taxon>Pseudomonadati</taxon>
        <taxon>Pseudomonadota</taxon>
        <taxon>Betaproteobacteria</taxon>
        <taxon>Burkholderiales</taxon>
        <taxon>Tepidicella</taxon>
    </lineage>
</organism>
<feature type="domain" description="Pseudouridine synthase RsuA/RluA-like" evidence="1">
    <location>
        <begin position="17"/>
        <end position="172"/>
    </location>
</feature>
<protein>
    <submittedName>
        <fullName evidence="2">Ribosomal large subunit pseudouridine synthase A</fullName>
    </submittedName>
</protein>
<dbReference type="GO" id="GO:0003723">
    <property type="term" value="F:RNA binding"/>
    <property type="evidence" value="ECO:0007669"/>
    <property type="project" value="InterPro"/>
</dbReference>
<dbReference type="InterPro" id="IPR006145">
    <property type="entry name" value="PsdUridine_synth_RsuA/RluA"/>
</dbReference>
<dbReference type="InterPro" id="IPR006224">
    <property type="entry name" value="PsdUridine_synth_RluA-like_CS"/>
</dbReference>
<accession>A0A4R6U2E0</accession>
<dbReference type="PROSITE" id="PS01129">
    <property type="entry name" value="PSI_RLU"/>
    <property type="match status" value="1"/>
</dbReference>
<dbReference type="CDD" id="cd02869">
    <property type="entry name" value="PseudoU_synth_RluA_like"/>
    <property type="match status" value="1"/>
</dbReference>
<dbReference type="GO" id="GO:0009982">
    <property type="term" value="F:pseudouridine synthase activity"/>
    <property type="evidence" value="ECO:0007669"/>
    <property type="project" value="InterPro"/>
</dbReference>
<dbReference type="RefSeq" id="WP_245988915.1">
    <property type="nucleotide sequence ID" value="NZ_SNYL01000017.1"/>
</dbReference>
<evidence type="ECO:0000313" key="3">
    <source>
        <dbReference type="Proteomes" id="UP000295510"/>
    </source>
</evidence>
<evidence type="ECO:0000259" key="1">
    <source>
        <dbReference type="Pfam" id="PF00849"/>
    </source>
</evidence>
<dbReference type="PANTHER" id="PTHR21600:SF89">
    <property type="entry name" value="RIBOSOMAL LARGE SUBUNIT PSEUDOURIDINE SYNTHASE A"/>
    <property type="match status" value="1"/>
</dbReference>
<dbReference type="Pfam" id="PF00849">
    <property type="entry name" value="PseudoU_synth_2"/>
    <property type="match status" value="1"/>
</dbReference>